<reference evidence="1 2" key="1">
    <citation type="submission" date="2019-07" db="EMBL/GenBank/DDBJ databases">
        <authorList>
            <person name="Garlena R.A."/>
            <person name="Russell D.A."/>
            <person name="Pope W.H."/>
            <person name="Jacobs-Sera D."/>
            <person name="Hatfull G.F."/>
        </authorList>
    </citation>
    <scope>NUCLEOTIDE SEQUENCE [LARGE SCALE GENOMIC DNA]</scope>
</reference>
<dbReference type="EMBL" id="MN234188">
    <property type="protein sequence ID" value="QFG10455.1"/>
    <property type="molecule type" value="Genomic_DNA"/>
</dbReference>
<evidence type="ECO:0000313" key="2">
    <source>
        <dbReference type="Proteomes" id="UP000327026"/>
    </source>
</evidence>
<keyword evidence="2" id="KW-1185">Reference proteome</keyword>
<accession>A0A5J6TIA9</accession>
<proteinExistence type="predicted"/>
<organism evidence="1 2">
    <name type="scientific">Mycobacterium phage Anthony</name>
    <dbReference type="NCBI Taxonomy" id="2599857"/>
    <lineage>
        <taxon>Viruses</taxon>
        <taxon>Duplodnaviria</taxon>
        <taxon>Heunggongvirae</taxon>
        <taxon>Uroviricota</taxon>
        <taxon>Caudoviricetes</taxon>
        <taxon>Anthonyvirus</taxon>
        <taxon>Anthonyvirus anthony</taxon>
    </lineage>
</organism>
<evidence type="ECO:0000313" key="1">
    <source>
        <dbReference type="EMBL" id="QFG10455.1"/>
    </source>
</evidence>
<name>A0A5J6TIA9_9CAUD</name>
<gene>
    <name evidence="1" type="primary">85</name>
    <name evidence="1" type="ORF">PBI_ANTHONY_85</name>
</gene>
<dbReference type="RefSeq" id="YP_010062121.1">
    <property type="nucleotide sequence ID" value="NC_054790.1"/>
</dbReference>
<protein>
    <submittedName>
        <fullName evidence="1">Uncharacterized protein</fullName>
    </submittedName>
</protein>
<sequence length="61" mass="6779">MISLKILAPLIIFGAFIGNAVVAWNDMPPCLYEDGNPDGYECLWTDPDTGSTYYVDSANYR</sequence>
<dbReference type="Proteomes" id="UP000327026">
    <property type="component" value="Segment"/>
</dbReference>
<dbReference type="KEGG" id="vg:64871755"/>
<dbReference type="GeneID" id="64871755"/>